<proteinExistence type="predicted"/>
<gene>
    <name evidence="3" type="ORF">PEVE_00001340</name>
</gene>
<dbReference type="SUPFAM" id="SSF56349">
    <property type="entry name" value="DNA breaking-rejoining enzymes"/>
    <property type="match status" value="1"/>
</dbReference>
<dbReference type="PROSITE" id="PS51900">
    <property type="entry name" value="CB"/>
    <property type="match status" value="1"/>
</dbReference>
<feature type="domain" description="Core-binding (CB)" evidence="2">
    <location>
        <begin position="8"/>
        <end position="91"/>
    </location>
</feature>
<dbReference type="Gene3D" id="1.10.150.130">
    <property type="match status" value="1"/>
</dbReference>
<dbReference type="PANTHER" id="PTHR35617:SF3">
    <property type="entry name" value="CORE-BINDING (CB) DOMAIN-CONTAINING PROTEIN"/>
    <property type="match status" value="1"/>
</dbReference>
<accession>A0ABN8PZI4</accession>
<dbReference type="InterPro" id="IPR010998">
    <property type="entry name" value="Integrase_recombinase_N"/>
</dbReference>
<dbReference type="Proteomes" id="UP001159427">
    <property type="component" value="Unassembled WGS sequence"/>
</dbReference>
<name>A0ABN8PZI4_9CNID</name>
<evidence type="ECO:0000259" key="2">
    <source>
        <dbReference type="PROSITE" id="PS51900"/>
    </source>
</evidence>
<reference evidence="3 4" key="1">
    <citation type="submission" date="2022-05" db="EMBL/GenBank/DDBJ databases">
        <authorList>
            <consortium name="Genoscope - CEA"/>
            <person name="William W."/>
        </authorList>
    </citation>
    <scope>NUCLEOTIDE SEQUENCE [LARGE SCALE GENOMIC DNA]</scope>
</reference>
<comment type="caution">
    <text evidence="3">The sequence shown here is derived from an EMBL/GenBank/DDBJ whole genome shotgun (WGS) entry which is preliminary data.</text>
</comment>
<keyword evidence="1" id="KW-0238">DNA-binding</keyword>
<organism evidence="3 4">
    <name type="scientific">Porites evermanni</name>
    <dbReference type="NCBI Taxonomy" id="104178"/>
    <lineage>
        <taxon>Eukaryota</taxon>
        <taxon>Metazoa</taxon>
        <taxon>Cnidaria</taxon>
        <taxon>Anthozoa</taxon>
        <taxon>Hexacorallia</taxon>
        <taxon>Scleractinia</taxon>
        <taxon>Fungiina</taxon>
        <taxon>Poritidae</taxon>
        <taxon>Porites</taxon>
    </lineage>
</organism>
<dbReference type="InterPro" id="IPR044068">
    <property type="entry name" value="CB"/>
</dbReference>
<evidence type="ECO:0000313" key="3">
    <source>
        <dbReference type="EMBL" id="CAH3154125.1"/>
    </source>
</evidence>
<sequence>MQVIRRSLQESAISSDIVDIIMHSWRDSTQKQYKVYINKWLQFCNERKIDPLHPTVTAVLSFLHSLFKSGLSYSALNTARSAVSNIDYYLQATEKLRNSSKLLVSYIKPYKAVTSSTIGRWIKTLLGQAGVDTEIFSGHSTRCASTSKALMSVSTDVILATAGWTEESTFRKFYHKPVAVTNQMSLAVLT</sequence>
<dbReference type="PANTHER" id="PTHR35617">
    <property type="entry name" value="PHAGE_INTEGRASE DOMAIN-CONTAINING PROTEIN"/>
    <property type="match status" value="1"/>
</dbReference>
<keyword evidence="4" id="KW-1185">Reference proteome</keyword>
<dbReference type="EMBL" id="CALNXI010001072">
    <property type="protein sequence ID" value="CAH3154125.1"/>
    <property type="molecule type" value="Genomic_DNA"/>
</dbReference>
<evidence type="ECO:0000313" key="4">
    <source>
        <dbReference type="Proteomes" id="UP001159427"/>
    </source>
</evidence>
<dbReference type="InterPro" id="IPR011010">
    <property type="entry name" value="DNA_brk_join_enz"/>
</dbReference>
<protein>
    <recommendedName>
        <fullName evidence="2">Core-binding (CB) domain-containing protein</fullName>
    </recommendedName>
</protein>
<dbReference type="SUPFAM" id="SSF47823">
    <property type="entry name" value="lambda integrase-like, N-terminal domain"/>
    <property type="match status" value="1"/>
</dbReference>
<evidence type="ECO:0000256" key="1">
    <source>
        <dbReference type="ARBA" id="ARBA00023125"/>
    </source>
</evidence>